<dbReference type="InterPro" id="IPR036739">
    <property type="entry name" value="SLC41_membr_dom_sf"/>
</dbReference>
<dbReference type="InterPro" id="IPR006669">
    <property type="entry name" value="MgtE_transporter"/>
</dbReference>
<accession>A0A1Y5REV2</accession>
<dbReference type="Gene3D" id="3.10.580.10">
    <property type="entry name" value="CBS-domain"/>
    <property type="match status" value="1"/>
</dbReference>
<dbReference type="CDD" id="cd04606">
    <property type="entry name" value="CBS_pair_Mg_transporter"/>
    <property type="match status" value="1"/>
</dbReference>
<feature type="transmembrane region" description="Helical" evidence="10">
    <location>
        <begin position="410"/>
        <end position="434"/>
    </location>
</feature>
<evidence type="ECO:0000256" key="5">
    <source>
        <dbReference type="ARBA" id="ARBA00022842"/>
    </source>
</evidence>
<feature type="region of interest" description="Disordered" evidence="9">
    <location>
        <begin position="1"/>
        <end position="26"/>
    </location>
</feature>
<dbReference type="Pfam" id="PF01769">
    <property type="entry name" value="MgtE"/>
    <property type="match status" value="1"/>
</dbReference>
<dbReference type="Pfam" id="PF03448">
    <property type="entry name" value="MgtE_N"/>
    <property type="match status" value="1"/>
</dbReference>
<feature type="transmembrane region" description="Helical" evidence="10">
    <location>
        <begin position="382"/>
        <end position="404"/>
    </location>
</feature>
<dbReference type="InterPro" id="IPR038076">
    <property type="entry name" value="MgtE_N_sf"/>
</dbReference>
<organism evidence="12 13">
    <name type="scientific">Pseudoruegeria aquimaris</name>
    <dbReference type="NCBI Taxonomy" id="393663"/>
    <lineage>
        <taxon>Bacteria</taxon>
        <taxon>Pseudomonadati</taxon>
        <taxon>Pseudomonadota</taxon>
        <taxon>Alphaproteobacteria</taxon>
        <taxon>Rhodobacterales</taxon>
        <taxon>Roseobacteraceae</taxon>
        <taxon>Pseudoruegeria</taxon>
    </lineage>
</organism>
<dbReference type="InterPro" id="IPR006667">
    <property type="entry name" value="SLC41_membr_dom"/>
</dbReference>
<gene>
    <name evidence="12" type="ORF">PSA7680_00409</name>
</gene>
<dbReference type="RefSeq" id="WP_085866987.1">
    <property type="nucleotide sequence ID" value="NZ_FWFQ01000002.1"/>
</dbReference>
<dbReference type="InterPro" id="IPR046342">
    <property type="entry name" value="CBS_dom_sf"/>
</dbReference>
<evidence type="ECO:0000256" key="8">
    <source>
        <dbReference type="PROSITE-ProRule" id="PRU00703"/>
    </source>
</evidence>
<evidence type="ECO:0000313" key="12">
    <source>
        <dbReference type="EMBL" id="SLN15588.1"/>
    </source>
</evidence>
<evidence type="ECO:0000256" key="10">
    <source>
        <dbReference type="SAM" id="Phobius"/>
    </source>
</evidence>
<feature type="transmembrane region" description="Helical" evidence="10">
    <location>
        <begin position="446"/>
        <end position="473"/>
    </location>
</feature>
<keyword evidence="5" id="KW-0460">Magnesium</keyword>
<keyword evidence="6 10" id="KW-1133">Transmembrane helix</keyword>
<dbReference type="SUPFAM" id="SSF158791">
    <property type="entry name" value="MgtE N-terminal domain-like"/>
    <property type="match status" value="1"/>
</dbReference>
<keyword evidence="3" id="KW-0813">Transport</keyword>
<evidence type="ECO:0000256" key="3">
    <source>
        <dbReference type="ARBA" id="ARBA00022448"/>
    </source>
</evidence>
<evidence type="ECO:0000256" key="2">
    <source>
        <dbReference type="ARBA" id="ARBA00009749"/>
    </source>
</evidence>
<protein>
    <submittedName>
        <fullName evidence="12">Magnesium transporter MgtE</fullName>
    </submittedName>
</protein>
<keyword evidence="13" id="KW-1185">Reference proteome</keyword>
<comment type="similarity">
    <text evidence="2">Belongs to the SLC41A transporter family.</text>
</comment>
<evidence type="ECO:0000256" key="4">
    <source>
        <dbReference type="ARBA" id="ARBA00022692"/>
    </source>
</evidence>
<keyword evidence="8" id="KW-0129">CBS domain</keyword>
<dbReference type="Proteomes" id="UP000193409">
    <property type="component" value="Unassembled WGS sequence"/>
</dbReference>
<dbReference type="SMART" id="SM00116">
    <property type="entry name" value="CBS"/>
    <property type="match status" value="2"/>
</dbReference>
<dbReference type="PROSITE" id="PS51371">
    <property type="entry name" value="CBS"/>
    <property type="match status" value="2"/>
</dbReference>
<evidence type="ECO:0000256" key="9">
    <source>
        <dbReference type="SAM" id="MobiDB-lite"/>
    </source>
</evidence>
<dbReference type="OrthoDB" id="9790355at2"/>
<dbReference type="Gene3D" id="1.25.60.10">
    <property type="entry name" value="MgtE N-terminal domain-like"/>
    <property type="match status" value="1"/>
</dbReference>
<name>A0A1Y5REV2_9RHOB</name>
<evidence type="ECO:0000313" key="13">
    <source>
        <dbReference type="Proteomes" id="UP000193409"/>
    </source>
</evidence>
<dbReference type="InterPro" id="IPR000644">
    <property type="entry name" value="CBS_dom"/>
</dbReference>
<dbReference type="GO" id="GO:0015095">
    <property type="term" value="F:magnesium ion transmembrane transporter activity"/>
    <property type="evidence" value="ECO:0007669"/>
    <property type="project" value="InterPro"/>
</dbReference>
<dbReference type="InterPro" id="IPR006668">
    <property type="entry name" value="Mg_transptr_MgtE_intracell_dom"/>
</dbReference>
<dbReference type="Pfam" id="PF00571">
    <property type="entry name" value="CBS"/>
    <property type="match status" value="2"/>
</dbReference>
<keyword evidence="7 10" id="KW-0472">Membrane</keyword>
<evidence type="ECO:0000256" key="7">
    <source>
        <dbReference type="ARBA" id="ARBA00023136"/>
    </source>
</evidence>
<dbReference type="EMBL" id="FWFQ01000002">
    <property type="protein sequence ID" value="SLN15588.1"/>
    <property type="molecule type" value="Genomic_DNA"/>
</dbReference>
<proteinExistence type="inferred from homology"/>
<comment type="subcellular location">
    <subcellularLocation>
        <location evidence="1">Membrane</location>
        <topology evidence="1">Multi-pass membrane protein</topology>
    </subcellularLocation>
</comment>
<dbReference type="GO" id="GO:0016020">
    <property type="term" value="C:membrane"/>
    <property type="evidence" value="ECO:0007669"/>
    <property type="project" value="UniProtKB-SubCell"/>
</dbReference>
<dbReference type="SUPFAM" id="SSF54631">
    <property type="entry name" value="CBS-domain pair"/>
    <property type="match status" value="1"/>
</dbReference>
<dbReference type="SMART" id="SM00924">
    <property type="entry name" value="MgtE_N"/>
    <property type="match status" value="1"/>
</dbReference>
<dbReference type="AlphaFoldDB" id="A0A1Y5REV2"/>
<feature type="domain" description="CBS" evidence="11">
    <location>
        <begin position="223"/>
        <end position="279"/>
    </location>
</feature>
<evidence type="ECO:0000256" key="6">
    <source>
        <dbReference type="ARBA" id="ARBA00022989"/>
    </source>
</evidence>
<dbReference type="SUPFAM" id="SSF161093">
    <property type="entry name" value="MgtE membrane domain-like"/>
    <property type="match status" value="1"/>
</dbReference>
<reference evidence="12 13" key="1">
    <citation type="submission" date="2017-03" db="EMBL/GenBank/DDBJ databases">
        <authorList>
            <person name="Afonso C.L."/>
            <person name="Miller P.J."/>
            <person name="Scott M.A."/>
            <person name="Spackman E."/>
            <person name="Goraichik I."/>
            <person name="Dimitrov K.M."/>
            <person name="Suarez D.L."/>
            <person name="Swayne D.E."/>
        </authorList>
    </citation>
    <scope>NUCLEOTIDE SEQUENCE [LARGE SCALE GENOMIC DNA]</scope>
    <source>
        <strain evidence="12 13">CECT 7680</strain>
    </source>
</reference>
<feature type="domain" description="CBS" evidence="11">
    <location>
        <begin position="159"/>
        <end position="221"/>
    </location>
</feature>
<feature type="compositionally biased region" description="Low complexity" evidence="9">
    <location>
        <begin position="1"/>
        <end position="17"/>
    </location>
</feature>
<evidence type="ECO:0000256" key="1">
    <source>
        <dbReference type="ARBA" id="ARBA00004141"/>
    </source>
</evidence>
<sequence>MRSTRSPSAAATEAAAPLTWREGGPSANRATLRRMEAMLRAGQEAALLDALGHWHPADVLKAMVALTPRDARRLFHWLPEHLSLAVLDELDSDLHAVLFDPATVGKFRRLLRRMPMDEAVATLLELPEDFAEELIKGHPHAEALRRAVQAQAHTIATVMRHGVMTVPLSWTVGELTEDIRRRSDEIAKIDMIFVVDDLRHPVGVLRFRDVLIAAPDTPVAEICTPNPPIVSADVDREEVLRLAEARHLSAIAVVDGAGRLVGGVAPRELAEILREEAEEDMLVMGGVAPASTQFDSPLTILKRRLPWLLAGLVGSSVAAMVIGSFEDVLAQAAILASCIPVVMSTAGNSGIQASTVSVQAITSGHSWHGDFRGRILREMAGAALNGLSVGAATAALVLLASLMLPVPSAGALALTVLVALTLVTLLAGTLGAVVPYGLRALGQDPAVATGIFITTSNDVFGVLIFFLVASTLYL</sequence>
<keyword evidence="4 10" id="KW-0812">Transmembrane</keyword>
<dbReference type="PANTHER" id="PTHR43773:SF1">
    <property type="entry name" value="MAGNESIUM TRANSPORTER MGTE"/>
    <property type="match status" value="1"/>
</dbReference>
<evidence type="ECO:0000259" key="11">
    <source>
        <dbReference type="PROSITE" id="PS51371"/>
    </source>
</evidence>
<dbReference type="PANTHER" id="PTHR43773">
    <property type="entry name" value="MAGNESIUM TRANSPORTER MGTE"/>
    <property type="match status" value="1"/>
</dbReference>
<dbReference type="Gene3D" id="1.10.357.20">
    <property type="entry name" value="SLC41 divalent cation transporters, integral membrane domain"/>
    <property type="match status" value="1"/>
</dbReference>